<dbReference type="Gene3D" id="3.30.70.330">
    <property type="match status" value="1"/>
</dbReference>
<dbReference type="GO" id="GO:1990904">
    <property type="term" value="C:ribonucleoprotein complex"/>
    <property type="evidence" value="ECO:0007669"/>
    <property type="project" value="UniProtKB-KW"/>
</dbReference>
<dbReference type="PANTHER" id="PTHR11620">
    <property type="entry name" value="60S RIBOSOMAL PROTEIN L23A"/>
    <property type="match status" value="1"/>
</dbReference>
<evidence type="ECO:0000256" key="2">
    <source>
        <dbReference type="ARBA" id="ARBA00022980"/>
    </source>
</evidence>
<evidence type="ECO:0000256" key="3">
    <source>
        <dbReference type="ARBA" id="ARBA00023274"/>
    </source>
</evidence>
<proteinExistence type="inferred from homology"/>
<sequence>MEKTNFNFLNLLNAIKYPTLTEKSSRLYANFQYTFIVNKKLTKTQIKFILEKLFEVHIINVNTCNLPIKTRRVGKFIGKRSSYKKAYIQLKKGETISNIFN</sequence>
<dbReference type="InterPro" id="IPR012678">
    <property type="entry name" value="Ribosomal_uL23/eL15/eS24_sf"/>
</dbReference>
<accession>A0A3G2QYU4</accession>
<keyword evidence="4" id="KW-0934">Plastid</keyword>
<keyword evidence="3" id="KW-0687">Ribonucleoprotein</keyword>
<dbReference type="AlphaFoldDB" id="A0A3G2QYU4"/>
<dbReference type="Pfam" id="PF00276">
    <property type="entry name" value="Ribosomal_L23"/>
    <property type="match status" value="1"/>
</dbReference>
<reference evidence="4" key="1">
    <citation type="submission" date="2018-08" db="EMBL/GenBank/DDBJ databases">
        <title>Comparative Plastid Genomics of Synurophyceae: Evolutionary Evidence of Lateral Gene Transfer and Inverted Repeat Dynamics.</title>
        <authorList>
            <person name="Kim J.I."/>
            <person name="Shin H."/>
            <person name="Skaloud P."/>
            <person name="Jung J."/>
            <person name="Yoon H.S."/>
            <person name="Archibald J.M."/>
            <person name="Shin W."/>
        </authorList>
    </citation>
    <scope>NUCLEOTIDE SEQUENCE</scope>
    <source>
        <strain evidence="4">FBCC200022</strain>
    </source>
</reference>
<geneLocation type="plastid" evidence="4"/>
<evidence type="ECO:0000256" key="1">
    <source>
        <dbReference type="ARBA" id="ARBA00006700"/>
    </source>
</evidence>
<dbReference type="HAMAP" id="MF_01369_B">
    <property type="entry name" value="Ribosomal_uL23_B"/>
    <property type="match status" value="1"/>
</dbReference>
<dbReference type="InterPro" id="IPR012677">
    <property type="entry name" value="Nucleotide-bd_a/b_plait_sf"/>
</dbReference>
<name>A0A3G2QYU4_9STRA</name>
<gene>
    <name evidence="4" type="primary">rpl23</name>
</gene>
<dbReference type="GO" id="GO:0005840">
    <property type="term" value="C:ribosome"/>
    <property type="evidence" value="ECO:0007669"/>
    <property type="project" value="UniProtKB-KW"/>
</dbReference>
<dbReference type="SUPFAM" id="SSF54189">
    <property type="entry name" value="Ribosomal proteins S24e, L23 and L15e"/>
    <property type="match status" value="1"/>
</dbReference>
<dbReference type="GO" id="GO:0003735">
    <property type="term" value="F:structural constituent of ribosome"/>
    <property type="evidence" value="ECO:0007669"/>
    <property type="project" value="InterPro"/>
</dbReference>
<comment type="similarity">
    <text evidence="1">Belongs to the universal ribosomal protein uL23 family.</text>
</comment>
<organism evidence="4">
    <name type="scientific">Synura sphagnicola</name>
    <dbReference type="NCBI Taxonomy" id="52556"/>
    <lineage>
        <taxon>Eukaryota</taxon>
        <taxon>Sar</taxon>
        <taxon>Stramenopiles</taxon>
        <taxon>Ochrophyta</taxon>
        <taxon>Synurophyceae</taxon>
        <taxon>Synurales</taxon>
        <taxon>Mallomonadaceae</taxon>
        <taxon>Synura</taxon>
    </lineage>
</organism>
<dbReference type="NCBIfam" id="NF004363">
    <property type="entry name" value="PRK05738.2-4"/>
    <property type="match status" value="1"/>
</dbReference>
<dbReference type="GO" id="GO:0006412">
    <property type="term" value="P:translation"/>
    <property type="evidence" value="ECO:0007669"/>
    <property type="project" value="InterPro"/>
</dbReference>
<dbReference type="EMBL" id="MH795129">
    <property type="protein sequence ID" value="AYO28286.1"/>
    <property type="molecule type" value="Genomic_DNA"/>
</dbReference>
<protein>
    <submittedName>
        <fullName evidence="4">Ribosomal protein L23</fullName>
    </submittedName>
</protein>
<evidence type="ECO:0000313" key="4">
    <source>
        <dbReference type="EMBL" id="AYO28286.1"/>
    </source>
</evidence>
<keyword evidence="2 4" id="KW-0689">Ribosomal protein</keyword>
<dbReference type="InterPro" id="IPR013025">
    <property type="entry name" value="Ribosomal_uL23-like"/>
</dbReference>